<dbReference type="Proteomes" id="UP000655759">
    <property type="component" value="Unassembled WGS sequence"/>
</dbReference>
<dbReference type="PANTHER" id="PTHR30349:SF87">
    <property type="entry name" value="TRANSPOSASE A"/>
    <property type="match status" value="1"/>
</dbReference>
<gene>
    <name evidence="6" type="ORF">NUZ5A_50167</name>
</gene>
<dbReference type="EC" id="3.2.1.23" evidence="6"/>
<keyword evidence="6" id="KW-0378">Hydrolase</keyword>
<proteinExistence type="predicted"/>
<dbReference type="AlphaFoldDB" id="A0A812EYK0"/>
<dbReference type="PANTHER" id="PTHR30349">
    <property type="entry name" value="PHAGE INTEGRASE-RELATED"/>
    <property type="match status" value="1"/>
</dbReference>
<keyword evidence="6" id="KW-0326">Glycosidase</keyword>
<evidence type="ECO:0000259" key="5">
    <source>
        <dbReference type="PROSITE" id="PS51900"/>
    </source>
</evidence>
<dbReference type="GO" id="GO:0015074">
    <property type="term" value="P:DNA integration"/>
    <property type="evidence" value="ECO:0007669"/>
    <property type="project" value="InterPro"/>
</dbReference>
<comment type="caution">
    <text evidence="6">The sequence shown here is derived from an EMBL/GenBank/DDBJ whole genome shotgun (WGS) entry which is preliminary data.</text>
</comment>
<dbReference type="GO" id="GO:0006310">
    <property type="term" value="P:DNA recombination"/>
    <property type="evidence" value="ECO:0007669"/>
    <property type="project" value="UniProtKB-KW"/>
</dbReference>
<dbReference type="SUPFAM" id="SSF56349">
    <property type="entry name" value="DNA breaking-rejoining enzymes"/>
    <property type="match status" value="1"/>
</dbReference>
<feature type="domain" description="Tyr recombinase" evidence="4">
    <location>
        <begin position="141"/>
        <end position="323"/>
    </location>
</feature>
<dbReference type="Pfam" id="PF00589">
    <property type="entry name" value="Phage_integrase"/>
    <property type="match status" value="1"/>
</dbReference>
<keyword evidence="2" id="KW-0233">DNA recombination</keyword>
<dbReference type="InterPro" id="IPR011010">
    <property type="entry name" value="DNA_brk_join_enz"/>
</dbReference>
<evidence type="ECO:0000256" key="3">
    <source>
        <dbReference type="PROSITE-ProRule" id="PRU01248"/>
    </source>
</evidence>
<dbReference type="CDD" id="cd00397">
    <property type="entry name" value="DNA_BRE_C"/>
    <property type="match status" value="1"/>
</dbReference>
<reference evidence="6" key="1">
    <citation type="submission" date="2021-02" db="EMBL/GenBank/DDBJ databases">
        <authorList>
            <person name="Han P."/>
        </authorList>
    </citation>
    <scope>NUCLEOTIDE SEQUENCE</scope>
    <source>
        <strain evidence="6">Candidatus Nitrosotenuis uzonensis 5A</strain>
    </source>
</reference>
<dbReference type="GO" id="GO:0004565">
    <property type="term" value="F:beta-galactosidase activity"/>
    <property type="evidence" value="ECO:0007669"/>
    <property type="project" value="UniProtKB-EC"/>
</dbReference>
<dbReference type="PROSITE" id="PS51898">
    <property type="entry name" value="TYR_RECOMBINASE"/>
    <property type="match status" value="1"/>
</dbReference>
<dbReference type="Gene3D" id="1.10.443.10">
    <property type="entry name" value="Intergrase catalytic core"/>
    <property type="match status" value="1"/>
</dbReference>
<evidence type="ECO:0000313" key="7">
    <source>
        <dbReference type="Proteomes" id="UP000655759"/>
    </source>
</evidence>
<evidence type="ECO:0000313" key="6">
    <source>
        <dbReference type="EMBL" id="CAE6493486.1"/>
    </source>
</evidence>
<sequence length="418" mass="48250">MMKTIDIHNSKKRIEYAKLTIQKRFSEDNAKLVSRFLDRLRLDNKSHGRIANYAECIRRILEIKDDKKIQDWSKEEIEQIHKTIADADYASSVKKDTLLALKRIYHFAVHDEIADAEKGKPYDPLVEWITPGSFENRYGNIQPKDLLTDEEVLGLIQAAKKLGDKYVKRNIAIIFVMLEGAYRPGELLNIQIGGIEFEENFVRIHTTGKTGPKSLTLVASYNPIKEWLAEHPYSDDPEAFLFYHDNENGLIPYQRLSIFLRKAKRAAGIKKRVWPYLFRHTALTEYSKRLGNVAKIYGNWSKGSNMLAVYEHLASSDQEDAVLKLHNLKKEDKENSILFPKICPACKQRNSSDKSHCVHCGVGLSKELVQVRQAILEKRQNTDVKVLERRFSKKIKSLESLIIEQRSLIQQLVSDKNK</sequence>
<keyword evidence="1 3" id="KW-0238">DNA-binding</keyword>
<dbReference type="InterPro" id="IPR050090">
    <property type="entry name" value="Tyrosine_recombinase_XerCD"/>
</dbReference>
<dbReference type="EMBL" id="CAJNAQ010000005">
    <property type="protein sequence ID" value="CAE6493486.1"/>
    <property type="molecule type" value="Genomic_DNA"/>
</dbReference>
<dbReference type="InterPro" id="IPR002104">
    <property type="entry name" value="Integrase_catalytic"/>
</dbReference>
<dbReference type="InterPro" id="IPR044068">
    <property type="entry name" value="CB"/>
</dbReference>
<accession>A0A812EYK0</accession>
<dbReference type="PROSITE" id="PS51900">
    <property type="entry name" value="CB"/>
    <property type="match status" value="1"/>
</dbReference>
<evidence type="ECO:0000259" key="4">
    <source>
        <dbReference type="PROSITE" id="PS51898"/>
    </source>
</evidence>
<evidence type="ECO:0000256" key="2">
    <source>
        <dbReference type="ARBA" id="ARBA00023172"/>
    </source>
</evidence>
<name>A0A812EYK0_9ARCH</name>
<organism evidence="6 7">
    <name type="scientific">Candidatus Nitrosotenuis uzonensis</name>
    <dbReference type="NCBI Taxonomy" id="1407055"/>
    <lineage>
        <taxon>Archaea</taxon>
        <taxon>Nitrososphaerota</taxon>
        <taxon>Candidatus Nitrosotenuis</taxon>
    </lineage>
</organism>
<evidence type="ECO:0000256" key="1">
    <source>
        <dbReference type="ARBA" id="ARBA00023125"/>
    </source>
</evidence>
<feature type="domain" description="Core-binding (CB)" evidence="5">
    <location>
        <begin position="27"/>
        <end position="109"/>
    </location>
</feature>
<dbReference type="InterPro" id="IPR013762">
    <property type="entry name" value="Integrase-like_cat_sf"/>
</dbReference>
<dbReference type="GO" id="GO:0003677">
    <property type="term" value="F:DNA binding"/>
    <property type="evidence" value="ECO:0007669"/>
    <property type="project" value="UniProtKB-UniRule"/>
</dbReference>
<protein>
    <submittedName>
        <fullName evidence="6">Putative Tyrosine recombinase XerC protein</fullName>
        <ecNumber evidence="6">3.2.1.23</ecNumber>
    </submittedName>
</protein>